<dbReference type="Gene3D" id="3.50.4.10">
    <property type="entry name" value="Hepatocyte Growth Factor"/>
    <property type="match status" value="1"/>
</dbReference>
<reference evidence="2" key="1">
    <citation type="journal article" date="2020" name="Nature">
        <title>Giant virus diversity and host interactions through global metagenomics.</title>
        <authorList>
            <person name="Schulz F."/>
            <person name="Roux S."/>
            <person name="Paez-Espino D."/>
            <person name="Jungbluth S."/>
            <person name="Walsh D.A."/>
            <person name="Denef V.J."/>
            <person name="McMahon K.D."/>
            <person name="Konstantinidis K.T."/>
            <person name="Eloe-Fadrosh E.A."/>
            <person name="Kyrpides N.C."/>
            <person name="Woyke T."/>
        </authorList>
    </citation>
    <scope>NUCLEOTIDE SEQUENCE</scope>
    <source>
        <strain evidence="2">GVMAG-M-3300023174-116</strain>
    </source>
</reference>
<protein>
    <recommendedName>
        <fullName evidence="3">Apple domain-containing protein</fullName>
    </recommendedName>
</protein>
<sequence>MKRKIKFNNQNFKHKFKIFILVFILLACVYFLYFNNKILVQSTIQNSLHNEDKDKEETTMSNSIENFDVYRYVDVCKNRKTNFYDFKMGPSLSTLPLFEIDTSNNCEKKCNDTSHCQFFTMKEDTTGVVDDKKCYLYIKELDPSYVDTSLMNIKVNCNSTLIPESSTSRYNGFGYINKKYFEHNKNKFSYKDVYLDKANELIPTLKANRTNLDALATSTPATHQQLTNNAQNHITTMGNWITSFGALIGFDTTKLSTINDETDMFNDSILTNQKNKDLKHLALISKETPELDNKLVDVKSSNYVNNLFYTILTFIMIITIILLVLYRLNTNAVISDRFMIIYFIAIVILFMFIRFILNK</sequence>
<organism evidence="2">
    <name type="scientific">viral metagenome</name>
    <dbReference type="NCBI Taxonomy" id="1070528"/>
    <lineage>
        <taxon>unclassified sequences</taxon>
        <taxon>metagenomes</taxon>
        <taxon>organismal metagenomes</taxon>
    </lineage>
</organism>
<proteinExistence type="predicted"/>
<keyword evidence="1" id="KW-0472">Membrane</keyword>
<dbReference type="PROSITE" id="PS51257">
    <property type="entry name" value="PROKAR_LIPOPROTEIN"/>
    <property type="match status" value="1"/>
</dbReference>
<feature type="transmembrane region" description="Helical" evidence="1">
    <location>
        <begin position="338"/>
        <end position="357"/>
    </location>
</feature>
<keyword evidence="1" id="KW-1133">Transmembrane helix</keyword>
<dbReference type="EMBL" id="MN739534">
    <property type="protein sequence ID" value="QHT11446.1"/>
    <property type="molecule type" value="Genomic_DNA"/>
</dbReference>
<dbReference type="AlphaFoldDB" id="A0A6C0D309"/>
<evidence type="ECO:0008006" key="3">
    <source>
        <dbReference type="Google" id="ProtNLM"/>
    </source>
</evidence>
<keyword evidence="1" id="KW-0812">Transmembrane</keyword>
<evidence type="ECO:0000313" key="2">
    <source>
        <dbReference type="EMBL" id="QHT11446.1"/>
    </source>
</evidence>
<name>A0A6C0D309_9ZZZZ</name>
<feature type="transmembrane region" description="Helical" evidence="1">
    <location>
        <begin position="16"/>
        <end position="34"/>
    </location>
</feature>
<feature type="transmembrane region" description="Helical" evidence="1">
    <location>
        <begin position="307"/>
        <end position="326"/>
    </location>
</feature>
<evidence type="ECO:0000256" key="1">
    <source>
        <dbReference type="SAM" id="Phobius"/>
    </source>
</evidence>
<accession>A0A6C0D309</accession>